<feature type="region of interest" description="Disordered" evidence="1">
    <location>
        <begin position="1"/>
        <end position="31"/>
    </location>
</feature>
<organism evidence="2 3">
    <name type="scientific">Enterococcus phage PBEF129</name>
    <dbReference type="NCBI Taxonomy" id="2696337"/>
    <lineage>
        <taxon>Viruses</taxon>
        <taxon>Duplodnaviria</taxon>
        <taxon>Heunggongvirae</taxon>
        <taxon>Uroviricota</taxon>
        <taxon>Caudoviricetes</taxon>
        <taxon>Herelleviridae</taxon>
        <taxon>Brockvirinae</taxon>
        <taxon>Kochikohdavirus</taxon>
        <taxon>Kochikohdavirus ECP3</taxon>
    </lineage>
</organism>
<dbReference type="Proteomes" id="UP000463860">
    <property type="component" value="Segment"/>
</dbReference>
<protein>
    <submittedName>
        <fullName evidence="2">Uncharacterized protein</fullName>
    </submittedName>
</protein>
<proteinExistence type="predicted"/>
<sequence length="75" mass="7904">MFCLGSTMNTPPALKSTPSSAKRSGSAVPSTSIHTVGTSSICATFVRWTAKVDLPLEFLPKTSTIRPNGNPPPKM</sequence>
<evidence type="ECO:0000313" key="2">
    <source>
        <dbReference type="EMBL" id="QPW37249.1"/>
    </source>
</evidence>
<reference evidence="2" key="1">
    <citation type="submission" date="2020-12" db="EMBL/GenBank/DDBJ databases">
        <title>Comparison of Enterococcus faecalis Biofilm Removal Efficiency Among Bacteriophage PBEF129, Its Endolysin, and Cefotaxime.</title>
        <authorList>
            <person name="Myung H."/>
            <person name="Oh H."/>
            <person name="Hwang Y."/>
            <person name="Hong H."/>
        </authorList>
    </citation>
    <scope>NUCLEOTIDE SEQUENCE</scope>
</reference>
<name>A0A7T3JEK9_9CAUD</name>
<accession>A0A7T3JEK9</accession>
<keyword evidence="3" id="KW-1185">Reference proteome</keyword>
<evidence type="ECO:0000256" key="1">
    <source>
        <dbReference type="SAM" id="MobiDB-lite"/>
    </source>
</evidence>
<dbReference type="EMBL" id="MN854830">
    <property type="protein sequence ID" value="QPW37249.1"/>
    <property type="molecule type" value="Genomic_DNA"/>
</dbReference>
<evidence type="ECO:0000313" key="3">
    <source>
        <dbReference type="Proteomes" id="UP000463860"/>
    </source>
</evidence>